<feature type="chain" id="PRO_5003623368" description="Carboxypeptidase regulatory-like domain-containing protein" evidence="1">
    <location>
        <begin position="22"/>
        <end position="377"/>
    </location>
</feature>
<dbReference type="Proteomes" id="UP000007383">
    <property type="component" value="Chromosome"/>
</dbReference>
<organism evidence="2 3">
    <name type="scientific">Spirochaeta africana (strain ATCC 700263 / DSM 8902 / Z-7692)</name>
    <dbReference type="NCBI Taxonomy" id="889378"/>
    <lineage>
        <taxon>Bacteria</taxon>
        <taxon>Pseudomonadati</taxon>
        <taxon>Spirochaetota</taxon>
        <taxon>Spirochaetia</taxon>
        <taxon>Spirochaetales</taxon>
        <taxon>Spirochaetaceae</taxon>
        <taxon>Spirochaeta</taxon>
    </lineage>
</organism>
<dbReference type="PATRIC" id="fig|889378.3.peg.917"/>
<dbReference type="HOGENOM" id="CLU_733431_0_0_12"/>
<dbReference type="KEGG" id="sfc:Spiaf_0917"/>
<dbReference type="STRING" id="889378.Spiaf_0917"/>
<dbReference type="GO" id="GO:0030246">
    <property type="term" value="F:carbohydrate binding"/>
    <property type="evidence" value="ECO:0007669"/>
    <property type="project" value="InterPro"/>
</dbReference>
<dbReference type="InterPro" id="IPR013784">
    <property type="entry name" value="Carb-bd-like_fold"/>
</dbReference>
<feature type="signal peptide" evidence="1">
    <location>
        <begin position="1"/>
        <end position="21"/>
    </location>
</feature>
<evidence type="ECO:0000256" key="1">
    <source>
        <dbReference type="SAM" id="SignalP"/>
    </source>
</evidence>
<dbReference type="RefSeq" id="WP_014455001.1">
    <property type="nucleotide sequence ID" value="NC_017098.1"/>
</dbReference>
<protein>
    <recommendedName>
        <fullName evidence="4">Carboxypeptidase regulatory-like domain-containing protein</fullName>
    </recommendedName>
</protein>
<dbReference type="Pfam" id="PF13620">
    <property type="entry name" value="CarboxypepD_reg"/>
    <property type="match status" value="1"/>
</dbReference>
<evidence type="ECO:0000313" key="2">
    <source>
        <dbReference type="EMBL" id="AFG37006.1"/>
    </source>
</evidence>
<dbReference type="Gene3D" id="2.60.40.1120">
    <property type="entry name" value="Carboxypeptidase-like, regulatory domain"/>
    <property type="match status" value="1"/>
</dbReference>
<sequence>MKLPKSTLLIALTTTAIMLMAACEIEVVSMQSYDFTGRVVDARNPNLSYVGNIDLRLLNADGSTAARTTSSSSGTFRFLDVPNGRYTLTGSRSGWYIPEQQVTVSRNSTSVVGYLPAFQLNSDDIYGISFVLMWQTAEHDLDLYVTYTEENLESNLTADDMPYGSMGPGASDAVYWNNMTSKDAYKEGNLHAIEMDRDVVSNDPSSQTGGIETGYGPETTTLRFIPDLAASGPTVDRYPHGTQNEVDHNGLYAAFGGDAPESFEWIGYSNIYVDVYETPVGSGIPETLRAARPTLYIFQTLPGLTAKHLGTIRAEFDTGTASLARVNYLVHDNTEYFQILPNYRAEPAGPGGGGEFLRSAAGEETPQIIGVRGRTRP</sequence>
<dbReference type="PROSITE" id="PS51257">
    <property type="entry name" value="PROKAR_LIPOPROTEIN"/>
    <property type="match status" value="1"/>
</dbReference>
<evidence type="ECO:0008006" key="4">
    <source>
        <dbReference type="Google" id="ProtNLM"/>
    </source>
</evidence>
<keyword evidence="3" id="KW-1185">Reference proteome</keyword>
<evidence type="ECO:0000313" key="3">
    <source>
        <dbReference type="Proteomes" id="UP000007383"/>
    </source>
</evidence>
<proteinExistence type="predicted"/>
<accession>H9UHL3</accession>
<dbReference type="AlphaFoldDB" id="H9UHL3"/>
<dbReference type="EMBL" id="CP003282">
    <property type="protein sequence ID" value="AFG37006.1"/>
    <property type="molecule type" value="Genomic_DNA"/>
</dbReference>
<name>H9UHL3_SPIAZ</name>
<reference evidence="3" key="1">
    <citation type="journal article" date="2013" name="Stand. Genomic Sci.">
        <title>Complete genome sequence of the halophilic bacterium Spirochaeta africana type strain (Z-7692(T)) from the alkaline Lake Magadi in the East African Rift.</title>
        <authorList>
            <person name="Liolos K."/>
            <person name="Abt B."/>
            <person name="Scheuner C."/>
            <person name="Teshima H."/>
            <person name="Held B."/>
            <person name="Lapidus A."/>
            <person name="Nolan M."/>
            <person name="Lucas S."/>
            <person name="Deshpande S."/>
            <person name="Cheng J.F."/>
            <person name="Tapia R."/>
            <person name="Goodwin L.A."/>
            <person name="Pitluck S."/>
            <person name="Pagani I."/>
            <person name="Ivanova N."/>
            <person name="Mavromatis K."/>
            <person name="Mikhailova N."/>
            <person name="Huntemann M."/>
            <person name="Pati A."/>
            <person name="Chen A."/>
            <person name="Palaniappan K."/>
            <person name="Land M."/>
            <person name="Rohde M."/>
            <person name="Tindall B.J."/>
            <person name="Detter J.C."/>
            <person name="Goker M."/>
            <person name="Bristow J."/>
            <person name="Eisen J.A."/>
            <person name="Markowitz V."/>
            <person name="Hugenholtz P."/>
            <person name="Woyke T."/>
            <person name="Klenk H.P."/>
            <person name="Kyrpides N.C."/>
        </authorList>
    </citation>
    <scope>NUCLEOTIDE SEQUENCE</scope>
    <source>
        <strain evidence="3">ATCC 700263 / DSM 8902 / Z-7692</strain>
    </source>
</reference>
<dbReference type="SUPFAM" id="SSF49452">
    <property type="entry name" value="Starch-binding domain-like"/>
    <property type="match status" value="1"/>
</dbReference>
<keyword evidence="1" id="KW-0732">Signal</keyword>
<gene>
    <name evidence="2" type="ordered locus">Spiaf_0917</name>
</gene>